<accession>A0ABY2HSE6</accession>
<keyword evidence="2 4" id="KW-0378">Hydrolase</keyword>
<reference evidence="7 8" key="1">
    <citation type="submission" date="2019-03" db="EMBL/GenBank/DDBJ databases">
        <authorList>
            <person name="He R.-H."/>
        </authorList>
    </citation>
    <scope>NUCLEOTIDE SEQUENCE [LARGE SCALE GENOMIC DNA]</scope>
    <source>
        <strain evidence="7 8">DSM 19624</strain>
    </source>
</reference>
<sequence>MMNNKSGYRFDLRCILGLFLLVGGCVHAQEIDRKAQEYRPMYHFSPAKGWMGDPDGLVHYNSTYHLFWWGHAVSKDLVHWQEMPRPMKEGMGFSYFSGSVVVDKMNTGGFGKNSMIAFYTKHLPGDSLPETQAISISNNEGRSFDYYQQNPVLDINKVFFRDPQVFWYEQDKSWKMVVSRPDVQQIHIYQSTDLKKWTFCSSFEGLGAKNSFWECPDLFELPIEGSNKKKWVLIIGRGPNRVQYFVGDFNGKTFVTDKKLEDYLSSGKGINGSVFEDFEGKNSKWPKLPENSKNKVSGVTDYLGEHYLSTSNVSNGVIRSKSQVFTVGSKAINFLLMGGNHPDSTCINLLVDGKVVRTTSGDNTRVFKWNGWDVRTWIGKKAQLELVDLSKDTTTGFIAVDHILFSDQLSNQHLEHALWLDYGPDYYATRTWRDYDNKNGLADTVHAIGWMGNWDYARKAPSKWGKGFQSIPRVMTLRETPSGLRVFQQPIPQLAQLRDSGIHQQLQLKGVQSLKNFKPGVNSYELDATFTPGTAKAFGFNLLVGEGRKLELRYDPQLGELTLDRRNCTNFITDTAFTKSFAKKYALPLAMDKGSLRLHIFVDRSSIEIFANDGEKVVSATTFAADTQLGLETFSEDGNTKLNLQAWKLKSIW</sequence>
<dbReference type="PROSITE" id="PS51257">
    <property type="entry name" value="PROKAR_LIPOPROTEIN"/>
    <property type="match status" value="1"/>
</dbReference>
<evidence type="ECO:0000256" key="1">
    <source>
        <dbReference type="ARBA" id="ARBA00009902"/>
    </source>
</evidence>
<keyword evidence="8" id="KW-1185">Reference proteome</keyword>
<dbReference type="PANTHER" id="PTHR42800">
    <property type="entry name" value="EXOINULINASE INUD (AFU_ORTHOLOGUE AFUA_5G00480)"/>
    <property type="match status" value="1"/>
</dbReference>
<dbReference type="CDD" id="cd18622">
    <property type="entry name" value="GH32_Inu-like"/>
    <property type="match status" value="1"/>
</dbReference>
<comment type="caution">
    <text evidence="7">The sequence shown here is derived from an EMBL/GenBank/DDBJ whole genome shotgun (WGS) entry which is preliminary data.</text>
</comment>
<feature type="domain" description="Glycosyl hydrolase family 32 N-terminal" evidence="5">
    <location>
        <begin position="409"/>
        <end position="490"/>
    </location>
</feature>
<dbReference type="SUPFAM" id="SSF75005">
    <property type="entry name" value="Arabinanase/levansucrase/invertase"/>
    <property type="match status" value="2"/>
</dbReference>
<feature type="domain" description="Glycosyl hydrolase family 32 N-terminal" evidence="5">
    <location>
        <begin position="43"/>
        <end position="262"/>
    </location>
</feature>
<proteinExistence type="inferred from homology"/>
<dbReference type="PANTHER" id="PTHR42800:SF3">
    <property type="entry name" value="GLYCOSYL HYDROLASE FAMILY 32 N-TERMINAL DOMAIN-CONTAINING PROTEIN"/>
    <property type="match status" value="1"/>
</dbReference>
<dbReference type="SMART" id="SM00640">
    <property type="entry name" value="Glyco_32"/>
    <property type="match status" value="1"/>
</dbReference>
<comment type="similarity">
    <text evidence="1 4">Belongs to the glycosyl hydrolase 32 family.</text>
</comment>
<dbReference type="InterPro" id="IPR023296">
    <property type="entry name" value="Glyco_hydro_beta-prop_sf"/>
</dbReference>
<evidence type="ECO:0000256" key="3">
    <source>
        <dbReference type="ARBA" id="ARBA00023295"/>
    </source>
</evidence>
<dbReference type="Pfam" id="PF08244">
    <property type="entry name" value="Glyco_hydro_32C"/>
    <property type="match status" value="1"/>
</dbReference>
<evidence type="ECO:0000259" key="5">
    <source>
        <dbReference type="Pfam" id="PF00251"/>
    </source>
</evidence>
<evidence type="ECO:0000313" key="8">
    <source>
        <dbReference type="Proteomes" id="UP000297429"/>
    </source>
</evidence>
<dbReference type="Gene3D" id="2.115.10.20">
    <property type="entry name" value="Glycosyl hydrolase domain, family 43"/>
    <property type="match status" value="2"/>
</dbReference>
<dbReference type="Gene3D" id="2.60.120.560">
    <property type="entry name" value="Exo-inulinase, domain 1"/>
    <property type="match status" value="1"/>
</dbReference>
<dbReference type="InterPro" id="IPR001362">
    <property type="entry name" value="Glyco_hydro_32"/>
</dbReference>
<dbReference type="InterPro" id="IPR013148">
    <property type="entry name" value="Glyco_hydro_32_N"/>
</dbReference>
<dbReference type="Proteomes" id="UP000297429">
    <property type="component" value="Unassembled WGS sequence"/>
</dbReference>
<dbReference type="EMBL" id="SOPX01000002">
    <property type="protein sequence ID" value="TFB31358.1"/>
    <property type="molecule type" value="Genomic_DNA"/>
</dbReference>
<evidence type="ECO:0000256" key="2">
    <source>
        <dbReference type="ARBA" id="ARBA00022801"/>
    </source>
</evidence>
<evidence type="ECO:0000259" key="6">
    <source>
        <dbReference type="Pfam" id="PF08244"/>
    </source>
</evidence>
<dbReference type="InterPro" id="IPR013320">
    <property type="entry name" value="ConA-like_dom_sf"/>
</dbReference>
<dbReference type="SUPFAM" id="SSF49899">
    <property type="entry name" value="Concanavalin A-like lectins/glucanases"/>
    <property type="match status" value="1"/>
</dbReference>
<protein>
    <submittedName>
        <fullName evidence="7">Glycoside hydrolase family 32 protein</fullName>
    </submittedName>
</protein>
<gene>
    <name evidence="7" type="ORF">E3V97_12205</name>
</gene>
<dbReference type="RefSeq" id="WP_121282689.1">
    <property type="nucleotide sequence ID" value="NZ_RCCK01000010.1"/>
</dbReference>
<keyword evidence="3 4" id="KW-0326">Glycosidase</keyword>
<feature type="domain" description="Glycosyl hydrolase family 32 C-terminal" evidence="6">
    <location>
        <begin position="494"/>
        <end position="647"/>
    </location>
</feature>
<name>A0ABY2HSE6_9SPHI</name>
<dbReference type="Pfam" id="PF00251">
    <property type="entry name" value="Glyco_hydro_32N"/>
    <property type="match status" value="2"/>
</dbReference>
<evidence type="ECO:0000313" key="7">
    <source>
        <dbReference type="EMBL" id="TFB31358.1"/>
    </source>
</evidence>
<evidence type="ECO:0000256" key="4">
    <source>
        <dbReference type="RuleBase" id="RU362110"/>
    </source>
</evidence>
<dbReference type="GO" id="GO:0016787">
    <property type="term" value="F:hydrolase activity"/>
    <property type="evidence" value="ECO:0007669"/>
    <property type="project" value="UniProtKB-KW"/>
</dbReference>
<dbReference type="InterPro" id="IPR013189">
    <property type="entry name" value="Glyco_hydro_32_C"/>
</dbReference>
<organism evidence="7 8">
    <name type="scientific">Pedobacter alluvionis</name>
    <dbReference type="NCBI Taxonomy" id="475253"/>
    <lineage>
        <taxon>Bacteria</taxon>
        <taxon>Pseudomonadati</taxon>
        <taxon>Bacteroidota</taxon>
        <taxon>Sphingobacteriia</taxon>
        <taxon>Sphingobacteriales</taxon>
        <taxon>Sphingobacteriaceae</taxon>
        <taxon>Pedobacter</taxon>
    </lineage>
</organism>